<comment type="caution">
    <text evidence="4">The sequence shown here is derived from an EMBL/GenBank/DDBJ whole genome shotgun (WGS) entry which is preliminary data.</text>
</comment>
<dbReference type="PROSITE" id="PS00028">
    <property type="entry name" value="ZINC_FINGER_C2H2_1"/>
    <property type="match status" value="1"/>
</dbReference>
<dbReference type="VEuPathDB" id="VectorBase:HLOH_044041"/>
<keyword evidence="5" id="KW-1185">Reference proteome</keyword>
<sequence>MEDEGPSADLPGSGPPAEGEQPQRSGEILTVFFPAPTTFCCTEEGCQSKYSPVSWTSRRQSLQRHLEADHGVRIRETVNVCSHCGDTLGRRPTIHECSTGASLHAIPTRQRHACQECEQTFPSRKGLQNHREWHRKEAARANQETAGQARPPQPPRHDSPQYLPRQTTPGQTAEPDSRR</sequence>
<keyword evidence="1" id="KW-0863">Zinc-finger</keyword>
<keyword evidence="1" id="KW-0862">Zinc</keyword>
<dbReference type="Proteomes" id="UP000821853">
    <property type="component" value="Chromosome 5"/>
</dbReference>
<evidence type="ECO:0000313" key="5">
    <source>
        <dbReference type="Proteomes" id="UP000821853"/>
    </source>
</evidence>
<dbReference type="AlphaFoldDB" id="A0A9J6GK09"/>
<feature type="region of interest" description="Disordered" evidence="2">
    <location>
        <begin position="125"/>
        <end position="179"/>
    </location>
</feature>
<dbReference type="OrthoDB" id="6515899at2759"/>
<evidence type="ECO:0000313" key="4">
    <source>
        <dbReference type="EMBL" id="KAH9375177.1"/>
    </source>
</evidence>
<gene>
    <name evidence="4" type="ORF">HPB48_017952</name>
</gene>
<accession>A0A9J6GK09</accession>
<protein>
    <recommendedName>
        <fullName evidence="3">C2H2-type domain-containing protein</fullName>
    </recommendedName>
</protein>
<dbReference type="InterPro" id="IPR013087">
    <property type="entry name" value="Znf_C2H2_type"/>
</dbReference>
<organism evidence="4 5">
    <name type="scientific">Haemaphysalis longicornis</name>
    <name type="common">Bush tick</name>
    <dbReference type="NCBI Taxonomy" id="44386"/>
    <lineage>
        <taxon>Eukaryota</taxon>
        <taxon>Metazoa</taxon>
        <taxon>Ecdysozoa</taxon>
        <taxon>Arthropoda</taxon>
        <taxon>Chelicerata</taxon>
        <taxon>Arachnida</taxon>
        <taxon>Acari</taxon>
        <taxon>Parasitiformes</taxon>
        <taxon>Ixodida</taxon>
        <taxon>Ixodoidea</taxon>
        <taxon>Ixodidae</taxon>
        <taxon>Haemaphysalinae</taxon>
        <taxon>Haemaphysalis</taxon>
    </lineage>
</organism>
<dbReference type="EMBL" id="JABSTR010000007">
    <property type="protein sequence ID" value="KAH9375177.1"/>
    <property type="molecule type" value="Genomic_DNA"/>
</dbReference>
<proteinExistence type="predicted"/>
<evidence type="ECO:0000256" key="2">
    <source>
        <dbReference type="SAM" id="MobiDB-lite"/>
    </source>
</evidence>
<feature type="domain" description="C2H2-type" evidence="3">
    <location>
        <begin position="112"/>
        <end position="139"/>
    </location>
</feature>
<dbReference type="PROSITE" id="PS50157">
    <property type="entry name" value="ZINC_FINGER_C2H2_2"/>
    <property type="match status" value="1"/>
</dbReference>
<feature type="compositionally biased region" description="Basic and acidic residues" evidence="2">
    <location>
        <begin position="129"/>
        <end position="139"/>
    </location>
</feature>
<dbReference type="SUPFAM" id="SSF57667">
    <property type="entry name" value="beta-beta-alpha zinc fingers"/>
    <property type="match status" value="1"/>
</dbReference>
<name>A0A9J6GK09_HAELO</name>
<dbReference type="SMART" id="SM00355">
    <property type="entry name" value="ZnF_C2H2"/>
    <property type="match status" value="2"/>
</dbReference>
<dbReference type="OMA" id="TIHECST"/>
<dbReference type="GO" id="GO:0008270">
    <property type="term" value="F:zinc ion binding"/>
    <property type="evidence" value="ECO:0007669"/>
    <property type="project" value="UniProtKB-KW"/>
</dbReference>
<evidence type="ECO:0000259" key="3">
    <source>
        <dbReference type="PROSITE" id="PS50157"/>
    </source>
</evidence>
<keyword evidence="1" id="KW-0479">Metal-binding</keyword>
<dbReference type="InterPro" id="IPR036236">
    <property type="entry name" value="Znf_C2H2_sf"/>
</dbReference>
<reference evidence="4 5" key="1">
    <citation type="journal article" date="2020" name="Cell">
        <title>Large-Scale Comparative Analyses of Tick Genomes Elucidate Their Genetic Diversity and Vector Capacities.</title>
        <authorList>
            <consortium name="Tick Genome and Microbiome Consortium (TIGMIC)"/>
            <person name="Jia N."/>
            <person name="Wang J."/>
            <person name="Shi W."/>
            <person name="Du L."/>
            <person name="Sun Y."/>
            <person name="Zhan W."/>
            <person name="Jiang J.F."/>
            <person name="Wang Q."/>
            <person name="Zhang B."/>
            <person name="Ji P."/>
            <person name="Bell-Sakyi L."/>
            <person name="Cui X.M."/>
            <person name="Yuan T.T."/>
            <person name="Jiang B.G."/>
            <person name="Yang W.F."/>
            <person name="Lam T.T."/>
            <person name="Chang Q.C."/>
            <person name="Ding S.J."/>
            <person name="Wang X.J."/>
            <person name="Zhu J.G."/>
            <person name="Ruan X.D."/>
            <person name="Zhao L."/>
            <person name="Wei J.T."/>
            <person name="Ye R.Z."/>
            <person name="Que T.C."/>
            <person name="Du C.H."/>
            <person name="Zhou Y.H."/>
            <person name="Cheng J.X."/>
            <person name="Dai P.F."/>
            <person name="Guo W.B."/>
            <person name="Han X.H."/>
            <person name="Huang E.J."/>
            <person name="Li L.F."/>
            <person name="Wei W."/>
            <person name="Gao Y.C."/>
            <person name="Liu J.Z."/>
            <person name="Shao H.Z."/>
            <person name="Wang X."/>
            <person name="Wang C.C."/>
            <person name="Yang T.C."/>
            <person name="Huo Q.B."/>
            <person name="Li W."/>
            <person name="Chen H.Y."/>
            <person name="Chen S.E."/>
            <person name="Zhou L.G."/>
            <person name="Ni X.B."/>
            <person name="Tian J.H."/>
            <person name="Sheng Y."/>
            <person name="Liu T."/>
            <person name="Pan Y.S."/>
            <person name="Xia L.Y."/>
            <person name="Li J."/>
            <person name="Zhao F."/>
            <person name="Cao W.C."/>
        </authorList>
    </citation>
    <scope>NUCLEOTIDE SEQUENCE [LARGE SCALE GENOMIC DNA]</scope>
    <source>
        <strain evidence="4">HaeL-2018</strain>
    </source>
</reference>
<evidence type="ECO:0000256" key="1">
    <source>
        <dbReference type="PROSITE-ProRule" id="PRU00042"/>
    </source>
</evidence>
<feature type="region of interest" description="Disordered" evidence="2">
    <location>
        <begin position="1"/>
        <end position="24"/>
    </location>
</feature>